<dbReference type="Pfam" id="PF12833">
    <property type="entry name" value="HTH_18"/>
    <property type="match status" value="1"/>
</dbReference>
<dbReference type="RefSeq" id="WP_129890924.1">
    <property type="nucleotide sequence ID" value="NZ_CP035758.1"/>
</dbReference>
<dbReference type="InterPro" id="IPR018060">
    <property type="entry name" value="HTH_AraC"/>
</dbReference>
<dbReference type="PANTHER" id="PTHR46796">
    <property type="entry name" value="HTH-TYPE TRANSCRIPTIONAL ACTIVATOR RHAS-RELATED"/>
    <property type="match status" value="1"/>
</dbReference>
<dbReference type="PRINTS" id="PR00032">
    <property type="entry name" value="HTHARAC"/>
</dbReference>
<name>A0A4P6JW03_KTERU</name>
<evidence type="ECO:0000259" key="4">
    <source>
        <dbReference type="PROSITE" id="PS01124"/>
    </source>
</evidence>
<gene>
    <name evidence="5" type="ORF">EPA93_29315</name>
</gene>
<accession>A0A4P6JW03</accession>
<dbReference type="InterPro" id="IPR009057">
    <property type="entry name" value="Homeodomain-like_sf"/>
</dbReference>
<dbReference type="InterPro" id="IPR003313">
    <property type="entry name" value="AraC-bd"/>
</dbReference>
<evidence type="ECO:0000313" key="5">
    <source>
        <dbReference type="EMBL" id="QBD79858.1"/>
    </source>
</evidence>
<dbReference type="AlphaFoldDB" id="A0A4P6JW03"/>
<sequence length="279" mass="31892">MSRLLPVEGSLKLWHPWQLKQLKAFQAKDLSMASRSYFFLEYVLFFIQSGTAQVQYHKRAMTFRALGGTFFVCEPGEPLTCQPQNLTFLGLCIDSSLLKWAAREFLQREKSLPHFPLHGLYDPSLSRAMSEFVANSQAPISRLQRKEVLLQILAPLLLNHAEGAGRSPVQNWEHPSIKHVKEHLQVHYAEEVTLQDLASVANLSPFHLSRVFSQTVGLSPHAYQTQLRLARARALLAQGFSVDYVATEIGFYDQSHFTQQFKRHFYITPGAYRKAVRFS</sequence>
<dbReference type="GO" id="GO:0003700">
    <property type="term" value="F:DNA-binding transcription factor activity"/>
    <property type="evidence" value="ECO:0007669"/>
    <property type="project" value="InterPro"/>
</dbReference>
<dbReference type="InterPro" id="IPR020449">
    <property type="entry name" value="Tscrpt_reg_AraC-type_HTH"/>
</dbReference>
<dbReference type="PANTHER" id="PTHR46796:SF2">
    <property type="entry name" value="TRANSCRIPTIONAL REGULATORY PROTEIN"/>
    <property type="match status" value="1"/>
</dbReference>
<keyword evidence="3" id="KW-0804">Transcription</keyword>
<dbReference type="Pfam" id="PF02311">
    <property type="entry name" value="AraC_binding"/>
    <property type="match status" value="1"/>
</dbReference>
<dbReference type="GO" id="GO:0043565">
    <property type="term" value="F:sequence-specific DNA binding"/>
    <property type="evidence" value="ECO:0007669"/>
    <property type="project" value="InterPro"/>
</dbReference>
<evidence type="ECO:0000313" key="6">
    <source>
        <dbReference type="Proteomes" id="UP000290365"/>
    </source>
</evidence>
<keyword evidence="2" id="KW-0238">DNA-binding</keyword>
<evidence type="ECO:0000256" key="2">
    <source>
        <dbReference type="ARBA" id="ARBA00023125"/>
    </source>
</evidence>
<dbReference type="Proteomes" id="UP000290365">
    <property type="component" value="Chromosome"/>
</dbReference>
<dbReference type="SUPFAM" id="SSF51215">
    <property type="entry name" value="Regulatory protein AraC"/>
    <property type="match status" value="1"/>
</dbReference>
<reference evidence="5 6" key="1">
    <citation type="submission" date="2019-01" db="EMBL/GenBank/DDBJ databases">
        <title>Ktedonosporobacter rubrisoli SCAWS-G2.</title>
        <authorList>
            <person name="Huang Y."/>
            <person name="Yan B."/>
        </authorList>
    </citation>
    <scope>NUCLEOTIDE SEQUENCE [LARGE SCALE GENOMIC DNA]</scope>
    <source>
        <strain evidence="5 6">SCAWS-G2</strain>
    </source>
</reference>
<feature type="domain" description="HTH araC/xylS-type" evidence="4">
    <location>
        <begin position="178"/>
        <end position="275"/>
    </location>
</feature>
<evidence type="ECO:0000256" key="3">
    <source>
        <dbReference type="ARBA" id="ARBA00023163"/>
    </source>
</evidence>
<organism evidence="5 6">
    <name type="scientific">Ktedonosporobacter rubrisoli</name>
    <dbReference type="NCBI Taxonomy" id="2509675"/>
    <lineage>
        <taxon>Bacteria</taxon>
        <taxon>Bacillati</taxon>
        <taxon>Chloroflexota</taxon>
        <taxon>Ktedonobacteria</taxon>
        <taxon>Ktedonobacterales</taxon>
        <taxon>Ktedonosporobacteraceae</taxon>
        <taxon>Ktedonosporobacter</taxon>
    </lineage>
</organism>
<protein>
    <submittedName>
        <fullName evidence="5">AraC family transcriptional regulator</fullName>
    </submittedName>
</protein>
<evidence type="ECO:0000256" key="1">
    <source>
        <dbReference type="ARBA" id="ARBA00023015"/>
    </source>
</evidence>
<dbReference type="EMBL" id="CP035758">
    <property type="protein sequence ID" value="QBD79858.1"/>
    <property type="molecule type" value="Genomic_DNA"/>
</dbReference>
<keyword evidence="1" id="KW-0805">Transcription regulation</keyword>
<dbReference type="OrthoDB" id="183331at2"/>
<keyword evidence="6" id="KW-1185">Reference proteome</keyword>
<dbReference type="SMART" id="SM00342">
    <property type="entry name" value="HTH_ARAC"/>
    <property type="match status" value="1"/>
</dbReference>
<dbReference type="InterPro" id="IPR037923">
    <property type="entry name" value="HTH-like"/>
</dbReference>
<dbReference type="SUPFAM" id="SSF46689">
    <property type="entry name" value="Homeodomain-like"/>
    <property type="match status" value="2"/>
</dbReference>
<proteinExistence type="predicted"/>
<dbReference type="PROSITE" id="PS01124">
    <property type="entry name" value="HTH_ARAC_FAMILY_2"/>
    <property type="match status" value="1"/>
</dbReference>
<dbReference type="InterPro" id="IPR050204">
    <property type="entry name" value="AraC_XylS_family_regulators"/>
</dbReference>
<dbReference type="Gene3D" id="1.10.10.60">
    <property type="entry name" value="Homeodomain-like"/>
    <property type="match status" value="1"/>
</dbReference>
<dbReference type="KEGG" id="kbs:EPA93_29315"/>